<dbReference type="GO" id="GO:0051536">
    <property type="term" value="F:iron-sulfur cluster binding"/>
    <property type="evidence" value="ECO:0007669"/>
    <property type="project" value="UniProtKB-KW"/>
</dbReference>
<keyword evidence="2" id="KW-0479">Metal-binding</keyword>
<evidence type="ECO:0000256" key="1">
    <source>
        <dbReference type="ARBA" id="ARBA00022691"/>
    </source>
</evidence>
<reference evidence="6 7" key="1">
    <citation type="submission" date="2015-09" db="EMBL/GenBank/DDBJ databases">
        <authorList>
            <consortium name="Pathogen Informatics"/>
        </authorList>
    </citation>
    <scope>NUCLEOTIDE SEQUENCE [LARGE SCALE GENOMIC DNA]</scope>
    <source>
        <strain evidence="6 7">2789STDY5834968</strain>
    </source>
</reference>
<dbReference type="AlphaFoldDB" id="A0A173RVP2"/>
<dbReference type="PANTHER" id="PTHR11228:SF7">
    <property type="entry name" value="PQQA PEPTIDE CYCLASE"/>
    <property type="match status" value="1"/>
</dbReference>
<dbReference type="InterPro" id="IPR004843">
    <property type="entry name" value="Calcineurin-like_PHP"/>
</dbReference>
<dbReference type="Pfam" id="PF04055">
    <property type="entry name" value="Radical_SAM"/>
    <property type="match status" value="1"/>
</dbReference>
<dbReference type="EMBL" id="CYXM01000002">
    <property type="protein sequence ID" value="CUM82204.1"/>
    <property type="molecule type" value="Genomic_DNA"/>
</dbReference>
<dbReference type="GO" id="GO:0016787">
    <property type="term" value="F:hydrolase activity"/>
    <property type="evidence" value="ECO:0007669"/>
    <property type="project" value="InterPro"/>
</dbReference>
<evidence type="ECO:0000259" key="5">
    <source>
        <dbReference type="PROSITE" id="PS51918"/>
    </source>
</evidence>
<dbReference type="CDD" id="cd01335">
    <property type="entry name" value="Radical_SAM"/>
    <property type="match status" value="1"/>
</dbReference>
<dbReference type="PANTHER" id="PTHR11228">
    <property type="entry name" value="RADICAL SAM DOMAIN PROTEIN"/>
    <property type="match status" value="1"/>
</dbReference>
<organism evidence="6 7">
    <name type="scientific">Agathobacter rectalis</name>
    <dbReference type="NCBI Taxonomy" id="39491"/>
    <lineage>
        <taxon>Bacteria</taxon>
        <taxon>Bacillati</taxon>
        <taxon>Bacillota</taxon>
        <taxon>Clostridia</taxon>
        <taxon>Lachnospirales</taxon>
        <taxon>Lachnospiraceae</taxon>
        <taxon>Agathobacter</taxon>
    </lineage>
</organism>
<evidence type="ECO:0000256" key="3">
    <source>
        <dbReference type="ARBA" id="ARBA00023004"/>
    </source>
</evidence>
<dbReference type="SFLD" id="SFLDS00029">
    <property type="entry name" value="Radical_SAM"/>
    <property type="match status" value="1"/>
</dbReference>
<dbReference type="SUPFAM" id="SSF102114">
    <property type="entry name" value="Radical SAM enzymes"/>
    <property type="match status" value="1"/>
</dbReference>
<dbReference type="RefSeq" id="WP_055237362.1">
    <property type="nucleotide sequence ID" value="NZ_CYXM01000002.1"/>
</dbReference>
<dbReference type="InterPro" id="IPR013785">
    <property type="entry name" value="Aldolase_TIM"/>
</dbReference>
<dbReference type="GO" id="GO:0046872">
    <property type="term" value="F:metal ion binding"/>
    <property type="evidence" value="ECO:0007669"/>
    <property type="project" value="UniProtKB-KW"/>
</dbReference>
<accession>A0A173RVP2</accession>
<dbReference type="InterPro" id="IPR007197">
    <property type="entry name" value="rSAM"/>
</dbReference>
<name>A0A173RVP2_9FIRM</name>
<dbReference type="SUPFAM" id="SSF56300">
    <property type="entry name" value="Metallo-dependent phosphatases"/>
    <property type="match status" value="1"/>
</dbReference>
<keyword evidence="1" id="KW-0949">S-adenosyl-L-methionine</keyword>
<evidence type="ECO:0000313" key="6">
    <source>
        <dbReference type="EMBL" id="CUM82204.1"/>
    </source>
</evidence>
<dbReference type="OrthoDB" id="9773856at2"/>
<dbReference type="Gene3D" id="3.60.21.10">
    <property type="match status" value="1"/>
</dbReference>
<evidence type="ECO:0000256" key="2">
    <source>
        <dbReference type="ARBA" id="ARBA00022723"/>
    </source>
</evidence>
<dbReference type="PROSITE" id="PS51918">
    <property type="entry name" value="RADICAL_SAM"/>
    <property type="match status" value="1"/>
</dbReference>
<sequence length="847" mass="98149">MRWVVLSDLHMDFNNCTTEIARNKLIEKLKCENDSDNISFVIITGDCFHRNKGDVKEIELFISRIAKACKISKKRIILCPGNHDVSRKISDRNIKIQDYRNGGNLPEITDCLSAYGSFEQLYALVKGQKYSPFSVQTINDINVISVDSCLLCMDENDYGHINVNFKELNNLSKKIKKDDKFNIVVMHHGVEWMQPYEGRRFQHWLADNKVRLVICGHNHAPGMNVLTEAIEPNGIPISGIQQFTCGCAIHDNYSKPVFFIGEMTENKFVKMKLYEYRDDSNWKIASGNLRDFPDGVYNESNLEGLINNSYDIPYYYKTIFDIDDIVAEEIKTSTFLNFFGLRGRTFLKDNSKIASSLYDKENEIRFRGLVSDPYSIYIEKRLRSVPKFAPQSKLEEQWKINYIDIKKLRDTFPKNSTWRLRFHEQPLLFRFIQTDYNVYIGYYAKEPSSKSPMLRYSNKSAIYQNLKNFFEAGWENGKTNFSPTIPDRCSFILDKFDMKPSLVINLDSLCNMDCKYCPEGGENLKKCDDLCGIEQIKYLLTAYSNYYKEKKWTEKKVVRITGGEPLLDSQRLLCLLQHAKNEGYEKIVLCTNGILLQECYEDNSEIWESVKSILLLKISLDSLRSDVFKEITRSKDLNIVINNILFAKRKNFKIELNFVATKLNVSEIRDVYDFAHELNLVGLKVLTVNDFGGRIESDDVEKELSNLISSLRNDNFVETGLYVHNNKGIYMKRFIKDGCTLTIVDHMNREKSVTPRRTYGEVCQTCDFYPDSYLVKSGNVKPCATGIMSMTMRADGVLSYCRMIDSKMNISGKNKSEIQIIVEAMLKNFDNCYHYEIEEKKNNDEKI</sequence>
<evidence type="ECO:0000256" key="4">
    <source>
        <dbReference type="ARBA" id="ARBA00023014"/>
    </source>
</evidence>
<dbReference type="SFLD" id="SFLDG01067">
    <property type="entry name" value="SPASM/twitch_domain_containing"/>
    <property type="match status" value="1"/>
</dbReference>
<dbReference type="Gene3D" id="3.20.20.70">
    <property type="entry name" value="Aldolase class I"/>
    <property type="match status" value="1"/>
</dbReference>
<gene>
    <name evidence="6" type="ORF">ERS852580_00719</name>
</gene>
<protein>
    <submittedName>
        <fullName evidence="6">Molybdenum cofactor biosynthesis protein A</fullName>
    </submittedName>
</protein>
<dbReference type="Pfam" id="PF00149">
    <property type="entry name" value="Metallophos"/>
    <property type="match status" value="1"/>
</dbReference>
<dbReference type="InterPro" id="IPR029052">
    <property type="entry name" value="Metallo-depent_PP-like"/>
</dbReference>
<evidence type="ECO:0000313" key="7">
    <source>
        <dbReference type="Proteomes" id="UP000095673"/>
    </source>
</evidence>
<proteinExistence type="predicted"/>
<dbReference type="Proteomes" id="UP000095673">
    <property type="component" value="Unassembled WGS sequence"/>
</dbReference>
<dbReference type="InterPro" id="IPR050377">
    <property type="entry name" value="Radical_SAM_PqqE_MftC-like"/>
</dbReference>
<keyword evidence="3" id="KW-0408">Iron</keyword>
<dbReference type="InterPro" id="IPR058240">
    <property type="entry name" value="rSAM_sf"/>
</dbReference>
<feature type="domain" description="Radical SAM core" evidence="5">
    <location>
        <begin position="496"/>
        <end position="727"/>
    </location>
</feature>
<keyword evidence="4" id="KW-0411">Iron-sulfur</keyword>